<keyword evidence="3" id="KW-0862">Zinc</keyword>
<feature type="domain" description="MYND-type" evidence="5">
    <location>
        <begin position="39"/>
        <end position="75"/>
    </location>
</feature>
<dbReference type="GO" id="GO:0008270">
    <property type="term" value="F:zinc ion binding"/>
    <property type="evidence" value="ECO:0007669"/>
    <property type="project" value="UniProtKB-KW"/>
</dbReference>
<organism evidence="6 7">
    <name type="scientific">Rhizophagus clarus</name>
    <dbReference type="NCBI Taxonomy" id="94130"/>
    <lineage>
        <taxon>Eukaryota</taxon>
        <taxon>Fungi</taxon>
        <taxon>Fungi incertae sedis</taxon>
        <taxon>Mucoromycota</taxon>
        <taxon>Glomeromycotina</taxon>
        <taxon>Glomeromycetes</taxon>
        <taxon>Glomerales</taxon>
        <taxon>Glomeraceae</taxon>
        <taxon>Rhizophagus</taxon>
    </lineage>
</organism>
<keyword evidence="2 4" id="KW-0863">Zinc-finger</keyword>
<name>A0A8H3R0A1_9GLOM</name>
<dbReference type="PROSITE" id="PS50865">
    <property type="entry name" value="ZF_MYND_2"/>
    <property type="match status" value="1"/>
</dbReference>
<gene>
    <name evidence="6" type="ORF">RCL2_002558400</name>
</gene>
<evidence type="ECO:0000256" key="3">
    <source>
        <dbReference type="ARBA" id="ARBA00022833"/>
    </source>
</evidence>
<evidence type="ECO:0000256" key="4">
    <source>
        <dbReference type="PROSITE-ProRule" id="PRU00134"/>
    </source>
</evidence>
<dbReference type="Proteomes" id="UP000615446">
    <property type="component" value="Unassembled WGS sequence"/>
</dbReference>
<proteinExistence type="predicted"/>
<dbReference type="OrthoDB" id="4851849at2759"/>
<sequence>MLFILIKEYMMQSLRFFKKINFGTAKIINFSSESCKMECSVCKKPTNQRCSRCQAKYYCSTSCQRRDYPNHVLDCPLRSADILVKNALNDLIPSKMSVRYEYGFCNCKHLEDESKLIGLYIGLIEIIGCNANQLHSWWESGTLSENIKRAYDDKGYTSNYYKWFLKNEHVLQGLYKYEEDKSYEYLMEKHYFSLIMLYLSERDLKVPFNSFPRSKRNVCAFYLTIITGRIPIIEDIDWIDLGFCSCKFDNNYLGKSEERRLGDLYRELIVQKGCKIDEFHDAYLSGSIGYLLERKCGSNNCNWLSENKIEIRGYCNPTKSVYHLKQYALSDSAVLQPSVDVDYGFVNCRTEDERRQLKHIYRKLIKTPQFETQDLHEACLAGKIFDYVKSILPNEMLKSDFFKNPYP</sequence>
<keyword evidence="1" id="KW-0479">Metal-binding</keyword>
<comment type="caution">
    <text evidence="6">The sequence shown here is derived from an EMBL/GenBank/DDBJ whole genome shotgun (WGS) entry which is preliminary data.</text>
</comment>
<dbReference type="InterPro" id="IPR002893">
    <property type="entry name" value="Znf_MYND"/>
</dbReference>
<dbReference type="Gene3D" id="6.10.140.2220">
    <property type="match status" value="1"/>
</dbReference>
<dbReference type="AlphaFoldDB" id="A0A8H3R0A1"/>
<protein>
    <recommendedName>
        <fullName evidence="5">MYND-type domain-containing protein</fullName>
    </recommendedName>
</protein>
<evidence type="ECO:0000313" key="6">
    <source>
        <dbReference type="EMBL" id="GES99065.1"/>
    </source>
</evidence>
<evidence type="ECO:0000313" key="7">
    <source>
        <dbReference type="Proteomes" id="UP000615446"/>
    </source>
</evidence>
<dbReference type="SUPFAM" id="SSF144232">
    <property type="entry name" value="HIT/MYND zinc finger-like"/>
    <property type="match status" value="1"/>
</dbReference>
<evidence type="ECO:0000259" key="5">
    <source>
        <dbReference type="PROSITE" id="PS50865"/>
    </source>
</evidence>
<dbReference type="EMBL" id="BLAL01000278">
    <property type="protein sequence ID" value="GES99065.1"/>
    <property type="molecule type" value="Genomic_DNA"/>
</dbReference>
<accession>A0A8H3R0A1</accession>
<dbReference type="Pfam" id="PF01753">
    <property type="entry name" value="zf-MYND"/>
    <property type="match status" value="1"/>
</dbReference>
<evidence type="ECO:0000256" key="1">
    <source>
        <dbReference type="ARBA" id="ARBA00022723"/>
    </source>
</evidence>
<evidence type="ECO:0000256" key="2">
    <source>
        <dbReference type="ARBA" id="ARBA00022771"/>
    </source>
</evidence>
<reference evidence="6" key="1">
    <citation type="submission" date="2019-10" db="EMBL/GenBank/DDBJ databases">
        <title>Conservation and host-specific expression of non-tandemly repeated heterogenous ribosome RNA gene in arbuscular mycorrhizal fungi.</title>
        <authorList>
            <person name="Maeda T."/>
            <person name="Kobayashi Y."/>
            <person name="Nakagawa T."/>
            <person name="Ezawa T."/>
            <person name="Yamaguchi K."/>
            <person name="Bino T."/>
            <person name="Nishimoto Y."/>
            <person name="Shigenobu S."/>
            <person name="Kawaguchi M."/>
        </authorList>
    </citation>
    <scope>NUCLEOTIDE SEQUENCE</scope>
    <source>
        <strain evidence="6">HR1</strain>
    </source>
</reference>